<dbReference type="EMBL" id="KZ679681">
    <property type="protein sequence ID" value="PTB53630.1"/>
    <property type="molecule type" value="Genomic_DNA"/>
</dbReference>
<dbReference type="Proteomes" id="UP000241690">
    <property type="component" value="Unassembled WGS sequence"/>
</dbReference>
<evidence type="ECO:0000313" key="2">
    <source>
        <dbReference type="Proteomes" id="UP000241690"/>
    </source>
</evidence>
<organism evidence="1 2">
    <name type="scientific">Trichoderma harzianum CBS 226.95</name>
    <dbReference type="NCBI Taxonomy" id="983964"/>
    <lineage>
        <taxon>Eukaryota</taxon>
        <taxon>Fungi</taxon>
        <taxon>Dikarya</taxon>
        <taxon>Ascomycota</taxon>
        <taxon>Pezizomycotina</taxon>
        <taxon>Sordariomycetes</taxon>
        <taxon>Hypocreomycetidae</taxon>
        <taxon>Hypocreales</taxon>
        <taxon>Hypocreaceae</taxon>
        <taxon>Trichoderma</taxon>
    </lineage>
</organism>
<name>A0A2T4A962_TRIHA</name>
<sequence length="167" mass="18325">MVWCGFVGWPDAWLGTCTRCQSLSEFSAHAGTASAAHRQRAQKYRGRIGTCWPAIPTYHHKKPLAHPGSHQGWILKRAQQPIAEIGANKNHGSPRACLAFPAAHQKQLDAGCLKLPVAGLQYPVYENVCTVQVPAYVCTLDGLCITKHTRTLAELMEQSKASRLSTH</sequence>
<gene>
    <name evidence="1" type="ORF">M431DRAFT_482506</name>
</gene>
<evidence type="ECO:0000313" key="1">
    <source>
        <dbReference type="EMBL" id="PTB53630.1"/>
    </source>
</evidence>
<dbReference type="AlphaFoldDB" id="A0A2T4A962"/>
<reference evidence="1 2" key="1">
    <citation type="submission" date="2016-07" db="EMBL/GenBank/DDBJ databases">
        <title>Multiple horizontal gene transfer events from other fungi enriched the ability of initially mycotrophic Trichoderma (Ascomycota) to feed on dead plant biomass.</title>
        <authorList>
            <consortium name="DOE Joint Genome Institute"/>
            <person name="Aerts A."/>
            <person name="Atanasova L."/>
            <person name="Chenthamara K."/>
            <person name="Zhang J."/>
            <person name="Grujic M."/>
            <person name="Henrissat B."/>
            <person name="Kuo A."/>
            <person name="Salamov A."/>
            <person name="Lipzen A."/>
            <person name="Labutti K."/>
            <person name="Barry K."/>
            <person name="Miao Y."/>
            <person name="Rahimi M.J."/>
            <person name="Shen Q."/>
            <person name="Grigoriev I.V."/>
            <person name="Kubicek C.P."/>
            <person name="Druzhinina I.S."/>
        </authorList>
    </citation>
    <scope>NUCLEOTIDE SEQUENCE [LARGE SCALE GENOMIC DNA]</scope>
    <source>
        <strain evidence="1 2">CBS 226.95</strain>
    </source>
</reference>
<dbReference type="RefSeq" id="XP_024773307.1">
    <property type="nucleotide sequence ID" value="XM_024916045.1"/>
</dbReference>
<dbReference type="GeneID" id="36624614"/>
<proteinExistence type="predicted"/>
<accession>A0A2T4A962</accession>
<keyword evidence="2" id="KW-1185">Reference proteome</keyword>
<protein>
    <submittedName>
        <fullName evidence="1">Uncharacterized protein</fullName>
    </submittedName>
</protein>